<organism evidence="7 8">
    <name type="scientific">Aspergillus keveii</name>
    <dbReference type="NCBI Taxonomy" id="714993"/>
    <lineage>
        <taxon>Eukaryota</taxon>
        <taxon>Fungi</taxon>
        <taxon>Dikarya</taxon>
        <taxon>Ascomycota</taxon>
        <taxon>Pezizomycotina</taxon>
        <taxon>Eurotiomycetes</taxon>
        <taxon>Eurotiomycetidae</taxon>
        <taxon>Eurotiales</taxon>
        <taxon>Aspergillaceae</taxon>
        <taxon>Aspergillus</taxon>
        <taxon>Aspergillus subgen. Nidulantes</taxon>
    </lineage>
</organism>
<evidence type="ECO:0000256" key="2">
    <source>
        <dbReference type="ARBA" id="ARBA00023015"/>
    </source>
</evidence>
<evidence type="ECO:0000256" key="5">
    <source>
        <dbReference type="ARBA" id="ARBA00023242"/>
    </source>
</evidence>
<proteinExistence type="predicted"/>
<accession>A0ABR4FK03</accession>
<evidence type="ECO:0000313" key="8">
    <source>
        <dbReference type="Proteomes" id="UP001610563"/>
    </source>
</evidence>
<name>A0ABR4FK03_9EURO</name>
<keyword evidence="5" id="KW-0539">Nucleus</keyword>
<evidence type="ECO:0000256" key="3">
    <source>
        <dbReference type="ARBA" id="ARBA00023125"/>
    </source>
</evidence>
<dbReference type="SMART" id="SM00066">
    <property type="entry name" value="GAL4"/>
    <property type="match status" value="1"/>
</dbReference>
<dbReference type="EMBL" id="JBFTWV010000225">
    <property type="protein sequence ID" value="KAL2783587.1"/>
    <property type="molecule type" value="Genomic_DNA"/>
</dbReference>
<evidence type="ECO:0000259" key="6">
    <source>
        <dbReference type="PROSITE" id="PS50048"/>
    </source>
</evidence>
<dbReference type="Gene3D" id="4.10.240.10">
    <property type="entry name" value="Zn(2)-C6 fungal-type DNA-binding domain"/>
    <property type="match status" value="1"/>
</dbReference>
<reference evidence="7 8" key="1">
    <citation type="submission" date="2024-07" db="EMBL/GenBank/DDBJ databases">
        <title>Section-level genome sequencing and comparative genomics of Aspergillus sections Usti and Cavernicolus.</title>
        <authorList>
            <consortium name="Lawrence Berkeley National Laboratory"/>
            <person name="Nybo J.L."/>
            <person name="Vesth T.C."/>
            <person name="Theobald S."/>
            <person name="Frisvad J.C."/>
            <person name="Larsen T.O."/>
            <person name="Kjaerboelling I."/>
            <person name="Rothschild-Mancinelli K."/>
            <person name="Lyhne E.K."/>
            <person name="Kogle M.E."/>
            <person name="Barry K."/>
            <person name="Clum A."/>
            <person name="Na H."/>
            <person name="Ledsgaard L."/>
            <person name="Lin J."/>
            <person name="Lipzen A."/>
            <person name="Kuo A."/>
            <person name="Riley R."/>
            <person name="Mondo S."/>
            <person name="Labutti K."/>
            <person name="Haridas S."/>
            <person name="Pangalinan J."/>
            <person name="Salamov A.A."/>
            <person name="Simmons B.A."/>
            <person name="Magnuson J.K."/>
            <person name="Chen J."/>
            <person name="Drula E."/>
            <person name="Henrissat B."/>
            <person name="Wiebenga A."/>
            <person name="Lubbers R.J."/>
            <person name="Gomes A.C."/>
            <person name="Makela M.R."/>
            <person name="Stajich J."/>
            <person name="Grigoriev I.V."/>
            <person name="Mortensen U.H."/>
            <person name="De Vries R.P."/>
            <person name="Baker S.E."/>
            <person name="Andersen M.R."/>
        </authorList>
    </citation>
    <scope>NUCLEOTIDE SEQUENCE [LARGE SCALE GENOMIC DNA]</scope>
    <source>
        <strain evidence="7 8">CBS 209.92</strain>
    </source>
</reference>
<comment type="subcellular location">
    <subcellularLocation>
        <location evidence="1">Nucleus</location>
    </subcellularLocation>
</comment>
<comment type="caution">
    <text evidence="7">The sequence shown here is derived from an EMBL/GenBank/DDBJ whole genome shotgun (WGS) entry which is preliminary data.</text>
</comment>
<dbReference type="InterPro" id="IPR001138">
    <property type="entry name" value="Zn2Cys6_DnaBD"/>
</dbReference>
<dbReference type="InterPro" id="IPR021858">
    <property type="entry name" value="Fun_TF"/>
</dbReference>
<dbReference type="SUPFAM" id="SSF57701">
    <property type="entry name" value="Zn2/Cys6 DNA-binding domain"/>
    <property type="match status" value="1"/>
</dbReference>
<dbReference type="CDD" id="cd00067">
    <property type="entry name" value="GAL4"/>
    <property type="match status" value="1"/>
</dbReference>
<dbReference type="PROSITE" id="PS50048">
    <property type="entry name" value="ZN2_CY6_FUNGAL_2"/>
    <property type="match status" value="1"/>
</dbReference>
<dbReference type="Pfam" id="PF00172">
    <property type="entry name" value="Zn_clus"/>
    <property type="match status" value="1"/>
</dbReference>
<keyword evidence="4" id="KW-0804">Transcription</keyword>
<sequence length="451" mass="51017">MNSAKQHRRSRDGCWTCRRRKKKCDGTSFPCGTCSRLGLSCERDTRLVWEDDARREAMRRRARGLPRRGIWPFELDATESVLLDHYIQRFSKTYPTFSGPDSPFMTVLLPLSTRSRVVLNSLLALSGVQTWQNGSFGMGEGMLKMREKALRGCRMLLMRLYGPADVGSHDDVIDLFASCMLLLLYEKLAGEGEENWSPHLSFIASLCSHTGSRVFPSRDEGSQFLLSLFSYNDLVRSTSLQAPTMSDFYLRGTLSAMRQPGPTMSRFTFPNLNARISAGDATVTDADIAAWDGKMTWFPSFALVSTDGEDPGYVRSPSLSDGQHISMNPSIYQIEQLLPIHELTDEKIVSRLYRIAAMVYKRQKAPDIQLLRLLPAGSAFETTLLWPIGIVARELTLAYETQRAYLIYRLEALEHRFHMKHFSCVKDFLLSLWVAKDYGLNNDSSSVILLG</sequence>
<evidence type="ECO:0000313" key="7">
    <source>
        <dbReference type="EMBL" id="KAL2783587.1"/>
    </source>
</evidence>
<dbReference type="InterPro" id="IPR036864">
    <property type="entry name" value="Zn2-C6_fun-type_DNA-bd_sf"/>
</dbReference>
<keyword evidence="3" id="KW-0238">DNA-binding</keyword>
<evidence type="ECO:0000256" key="1">
    <source>
        <dbReference type="ARBA" id="ARBA00004123"/>
    </source>
</evidence>
<dbReference type="PROSITE" id="PS00463">
    <property type="entry name" value="ZN2_CY6_FUNGAL_1"/>
    <property type="match status" value="1"/>
</dbReference>
<dbReference type="Proteomes" id="UP001610563">
    <property type="component" value="Unassembled WGS sequence"/>
</dbReference>
<dbReference type="Pfam" id="PF11951">
    <property type="entry name" value="Fungal_trans_2"/>
    <property type="match status" value="1"/>
</dbReference>
<dbReference type="PANTHER" id="PTHR37534:SF46">
    <property type="entry name" value="ZN(II)2CYS6 TRANSCRIPTION FACTOR (EUROFUNG)"/>
    <property type="match status" value="1"/>
</dbReference>
<gene>
    <name evidence="7" type="ORF">BJX66DRAFT_349304</name>
</gene>
<evidence type="ECO:0000256" key="4">
    <source>
        <dbReference type="ARBA" id="ARBA00023163"/>
    </source>
</evidence>
<keyword evidence="2" id="KW-0805">Transcription regulation</keyword>
<protein>
    <submittedName>
        <fullName evidence="7">Fungal-specific transcription factor domain-containing protein</fullName>
    </submittedName>
</protein>
<dbReference type="PANTHER" id="PTHR37534">
    <property type="entry name" value="TRANSCRIPTIONAL ACTIVATOR PROTEIN UGA3"/>
    <property type="match status" value="1"/>
</dbReference>
<keyword evidence="8" id="KW-1185">Reference proteome</keyword>
<feature type="domain" description="Zn(2)-C6 fungal-type" evidence="6">
    <location>
        <begin position="13"/>
        <end position="41"/>
    </location>
</feature>